<feature type="region of interest" description="Disordered" evidence="2">
    <location>
        <begin position="1"/>
        <end position="22"/>
    </location>
</feature>
<dbReference type="PANTHER" id="PTHR12300">
    <property type="entry name" value="HVA22-LIKE PROTEINS"/>
    <property type="match status" value="1"/>
</dbReference>
<feature type="transmembrane region" description="Helical" evidence="1">
    <location>
        <begin position="74"/>
        <end position="101"/>
    </location>
</feature>
<gene>
    <name evidence="3" type="ORF">LOAG_01743</name>
</gene>
<keyword evidence="1" id="KW-0812">Transmembrane</keyword>
<keyword evidence="1" id="KW-1133">Transmembrane helix</keyword>
<evidence type="ECO:0000313" key="3">
    <source>
        <dbReference type="EMBL" id="EFO26743.1"/>
    </source>
</evidence>
<dbReference type="InterPro" id="IPR004345">
    <property type="entry name" value="TB2_DP1_HVA22"/>
</dbReference>
<keyword evidence="1" id="KW-0472">Membrane</keyword>
<dbReference type="KEGG" id="loa:LOAG_01743"/>
<feature type="transmembrane region" description="Helical" evidence="1">
    <location>
        <begin position="145"/>
        <end position="161"/>
    </location>
</feature>
<protein>
    <recommendedName>
        <fullName evidence="1">Receptor expression-enhancing protein</fullName>
    </recommendedName>
</protein>
<reference evidence="3" key="1">
    <citation type="submission" date="2012-04" db="EMBL/GenBank/DDBJ databases">
        <title>The Genome Sequence of Loa loa.</title>
        <authorList>
            <consortium name="The Broad Institute Genome Sequencing Platform"/>
            <consortium name="Broad Institute Genome Sequencing Center for Infectious Disease"/>
            <person name="Nutman T.B."/>
            <person name="Fink D.L."/>
            <person name="Russ C."/>
            <person name="Young S."/>
            <person name="Zeng Q."/>
            <person name="Gargeya S."/>
            <person name="Alvarado L."/>
            <person name="Berlin A."/>
            <person name="Chapman S.B."/>
            <person name="Chen Z."/>
            <person name="Freedman E."/>
            <person name="Gellesch M."/>
            <person name="Goldberg J."/>
            <person name="Griggs A."/>
            <person name="Gujja S."/>
            <person name="Heilman E.R."/>
            <person name="Heiman D."/>
            <person name="Howarth C."/>
            <person name="Mehta T."/>
            <person name="Neiman D."/>
            <person name="Pearson M."/>
            <person name="Roberts A."/>
            <person name="Saif S."/>
            <person name="Shea T."/>
            <person name="Shenoy N."/>
            <person name="Sisk P."/>
            <person name="Stolte C."/>
            <person name="Sykes S."/>
            <person name="White J."/>
            <person name="Yandava C."/>
            <person name="Haas B."/>
            <person name="Henn M.R."/>
            <person name="Nusbaum C."/>
            <person name="Birren B."/>
        </authorList>
    </citation>
    <scope>NUCLEOTIDE SEQUENCE [LARGE SCALE GENOMIC DNA]</scope>
</reference>
<name>A0A1S0U866_LOALO</name>
<proteinExistence type="inferred from homology"/>
<feature type="compositionally biased region" description="Gly residues" evidence="2">
    <location>
        <begin position="9"/>
        <end position="20"/>
    </location>
</feature>
<sequence length="189" mass="21078">MSLTVPPSGSGGGGAVGGSRGSKLKGTDKATIHSFSDLVPALKSFLYDKNNVELNKLLSLLEAKTQLPREQLTYGMMSIVAIYLIFGSLAQLVCNLIGFGYPAYASVKAIRTEQKDDDTHWLIYWTVFAFYSLIDFFAEAIMRVVPLYWIIKVIFLLYLSLPQTYGAQVIYDKYLDPMIARIEKSLAKK</sequence>
<evidence type="ECO:0000256" key="1">
    <source>
        <dbReference type="RuleBase" id="RU362006"/>
    </source>
</evidence>
<evidence type="ECO:0000256" key="2">
    <source>
        <dbReference type="SAM" id="MobiDB-lite"/>
    </source>
</evidence>
<dbReference type="FunCoup" id="A0A1S0U866">
    <property type="interactions" value="61"/>
</dbReference>
<dbReference type="EMBL" id="JH712141">
    <property type="protein sequence ID" value="EFO26743.1"/>
    <property type="molecule type" value="Genomic_DNA"/>
</dbReference>
<dbReference type="GO" id="GO:0016020">
    <property type="term" value="C:membrane"/>
    <property type="evidence" value="ECO:0007669"/>
    <property type="project" value="UniProtKB-SubCell"/>
</dbReference>
<dbReference type="CTD" id="9939120"/>
<feature type="transmembrane region" description="Helical" evidence="1">
    <location>
        <begin position="121"/>
        <end position="138"/>
    </location>
</feature>
<comment type="similarity">
    <text evidence="1">Belongs to the DP1 family.</text>
</comment>
<comment type="subcellular location">
    <subcellularLocation>
        <location evidence="1">Membrane</location>
        <topology evidence="1">Multi-pass membrane protein</topology>
    </subcellularLocation>
</comment>
<dbReference type="OrthoDB" id="5913021at2759"/>
<dbReference type="Pfam" id="PF03134">
    <property type="entry name" value="TB2_DP1_HVA22"/>
    <property type="match status" value="1"/>
</dbReference>
<dbReference type="GeneID" id="9939120"/>
<dbReference type="PANTHER" id="PTHR12300:SF34">
    <property type="entry name" value="RECEPTOR EXPRESSION-ENHANCING PROTEIN"/>
    <property type="match status" value="1"/>
</dbReference>
<organism evidence="3">
    <name type="scientific">Loa loa</name>
    <name type="common">Eye worm</name>
    <name type="synonym">Filaria loa</name>
    <dbReference type="NCBI Taxonomy" id="7209"/>
    <lineage>
        <taxon>Eukaryota</taxon>
        <taxon>Metazoa</taxon>
        <taxon>Ecdysozoa</taxon>
        <taxon>Nematoda</taxon>
        <taxon>Chromadorea</taxon>
        <taxon>Rhabditida</taxon>
        <taxon>Spirurina</taxon>
        <taxon>Spiruromorpha</taxon>
        <taxon>Filarioidea</taxon>
        <taxon>Onchocercidae</taxon>
        <taxon>Loa</taxon>
    </lineage>
</organism>
<dbReference type="InParanoid" id="A0A1S0U866"/>
<dbReference type="OMA" id="YWVAKAA"/>
<dbReference type="AlphaFoldDB" id="A0A1S0U866"/>
<dbReference type="RefSeq" id="XP_003137329.1">
    <property type="nucleotide sequence ID" value="XM_003137281.1"/>
</dbReference>
<accession>A0A1S0U866</accession>